<protein>
    <submittedName>
        <fullName evidence="1">Uncharacterized protein</fullName>
    </submittedName>
</protein>
<accession>A0A7C9CXG9</accession>
<sequence length="119" mass="13071">MLLLLLSSLEATMAKLGGCVDELEPDVLKSHTGCLLEKRLPQCYHPLLRPNTAALYHDVVVLHNTIVRETTHWCNILLGPVILCHSIVRLLASLAKLVDFLVHLSTVVVTILTSPSNSV</sequence>
<organism evidence="1">
    <name type="scientific">Opuntia streptacantha</name>
    <name type="common">Prickly pear cactus</name>
    <name type="synonym">Opuntia cardona</name>
    <dbReference type="NCBI Taxonomy" id="393608"/>
    <lineage>
        <taxon>Eukaryota</taxon>
        <taxon>Viridiplantae</taxon>
        <taxon>Streptophyta</taxon>
        <taxon>Embryophyta</taxon>
        <taxon>Tracheophyta</taxon>
        <taxon>Spermatophyta</taxon>
        <taxon>Magnoliopsida</taxon>
        <taxon>eudicotyledons</taxon>
        <taxon>Gunneridae</taxon>
        <taxon>Pentapetalae</taxon>
        <taxon>Caryophyllales</taxon>
        <taxon>Cactineae</taxon>
        <taxon>Cactaceae</taxon>
        <taxon>Opuntioideae</taxon>
        <taxon>Opuntia</taxon>
    </lineage>
</organism>
<evidence type="ECO:0000313" key="1">
    <source>
        <dbReference type="EMBL" id="MBA4628042.1"/>
    </source>
</evidence>
<proteinExistence type="predicted"/>
<name>A0A7C9CXG9_OPUST</name>
<reference evidence="1" key="1">
    <citation type="journal article" date="2013" name="J. Plant Res.">
        <title>Effect of fungi and light on seed germination of three Opuntia species from semiarid lands of central Mexico.</title>
        <authorList>
            <person name="Delgado-Sanchez P."/>
            <person name="Jimenez-Bremont J.F."/>
            <person name="Guerrero-Gonzalez Mde L."/>
            <person name="Flores J."/>
        </authorList>
    </citation>
    <scope>NUCLEOTIDE SEQUENCE</scope>
    <source>
        <tissue evidence="1">Cladode</tissue>
    </source>
</reference>
<reference evidence="1" key="2">
    <citation type="submission" date="2020-07" db="EMBL/GenBank/DDBJ databases">
        <authorList>
            <person name="Vera ALvarez R."/>
            <person name="Arias-Moreno D.M."/>
            <person name="Jimenez-Jacinto V."/>
            <person name="Jimenez-Bremont J.F."/>
            <person name="Swaminathan K."/>
            <person name="Moose S.P."/>
            <person name="Guerrero-Gonzalez M.L."/>
            <person name="Marino-Ramirez L."/>
            <person name="Landsman D."/>
            <person name="Rodriguez-Kessler M."/>
            <person name="Delgado-Sanchez P."/>
        </authorList>
    </citation>
    <scope>NUCLEOTIDE SEQUENCE</scope>
    <source>
        <tissue evidence="1">Cladode</tissue>
    </source>
</reference>
<dbReference type="EMBL" id="GISG01064567">
    <property type="protein sequence ID" value="MBA4628042.1"/>
    <property type="molecule type" value="Transcribed_RNA"/>
</dbReference>
<dbReference type="AlphaFoldDB" id="A0A7C9CXG9"/>